<keyword evidence="1" id="KW-0732">Signal</keyword>
<dbReference type="Proteomes" id="UP000824123">
    <property type="component" value="Unassembled WGS sequence"/>
</dbReference>
<accession>A0A9D1LQW1</accession>
<evidence type="ECO:0000256" key="1">
    <source>
        <dbReference type="SAM" id="SignalP"/>
    </source>
</evidence>
<dbReference type="PROSITE" id="PS51257">
    <property type="entry name" value="PROKAR_LIPOPROTEIN"/>
    <property type="match status" value="1"/>
</dbReference>
<evidence type="ECO:0000313" key="2">
    <source>
        <dbReference type="EMBL" id="HIU46317.1"/>
    </source>
</evidence>
<organism evidence="2 3">
    <name type="scientific">Candidatus Fimadaptatus faecigallinarum</name>
    <dbReference type="NCBI Taxonomy" id="2840814"/>
    <lineage>
        <taxon>Bacteria</taxon>
        <taxon>Bacillati</taxon>
        <taxon>Bacillota</taxon>
        <taxon>Clostridia</taxon>
        <taxon>Eubacteriales</taxon>
        <taxon>Candidatus Fimadaptatus</taxon>
    </lineage>
</organism>
<reference evidence="2" key="1">
    <citation type="submission" date="2020-10" db="EMBL/GenBank/DDBJ databases">
        <authorList>
            <person name="Gilroy R."/>
        </authorList>
    </citation>
    <scope>NUCLEOTIDE SEQUENCE</scope>
    <source>
        <strain evidence="2">ChiSxjej2B14-8506</strain>
    </source>
</reference>
<feature type="chain" id="PRO_5038800242" evidence="1">
    <location>
        <begin position="21"/>
        <end position="162"/>
    </location>
</feature>
<feature type="signal peptide" evidence="1">
    <location>
        <begin position="1"/>
        <end position="20"/>
    </location>
</feature>
<reference evidence="2" key="2">
    <citation type="journal article" date="2021" name="PeerJ">
        <title>Extensive microbial diversity within the chicken gut microbiome revealed by metagenomics and culture.</title>
        <authorList>
            <person name="Gilroy R."/>
            <person name="Ravi A."/>
            <person name="Getino M."/>
            <person name="Pursley I."/>
            <person name="Horton D.L."/>
            <person name="Alikhan N.F."/>
            <person name="Baker D."/>
            <person name="Gharbi K."/>
            <person name="Hall N."/>
            <person name="Watson M."/>
            <person name="Adriaenssens E.M."/>
            <person name="Foster-Nyarko E."/>
            <person name="Jarju S."/>
            <person name="Secka A."/>
            <person name="Antonio M."/>
            <person name="Oren A."/>
            <person name="Chaudhuri R.R."/>
            <person name="La Ragione R."/>
            <person name="Hildebrand F."/>
            <person name="Pallen M.J."/>
        </authorList>
    </citation>
    <scope>NUCLEOTIDE SEQUENCE</scope>
    <source>
        <strain evidence="2">ChiSxjej2B14-8506</strain>
    </source>
</reference>
<name>A0A9D1LQW1_9FIRM</name>
<dbReference type="AlphaFoldDB" id="A0A9D1LQW1"/>
<sequence>MKRLGALMLALALLVFAGCAAHGPETDNARWYSFSGENDQLSITNGKLLITDERDEMYGGVLTVNGDVAVTGYTIRFYILRDDAKRLLMENISVAMSGQLIQIGSDTGKASVQPGQLLSEGLTEAELMDNLYFELELTDEQGATRTIDLKLDVQRVEVDDAT</sequence>
<comment type="caution">
    <text evidence="2">The sequence shown here is derived from an EMBL/GenBank/DDBJ whole genome shotgun (WGS) entry which is preliminary data.</text>
</comment>
<evidence type="ECO:0000313" key="3">
    <source>
        <dbReference type="Proteomes" id="UP000824123"/>
    </source>
</evidence>
<proteinExistence type="predicted"/>
<protein>
    <submittedName>
        <fullName evidence="2">Uncharacterized protein</fullName>
    </submittedName>
</protein>
<dbReference type="EMBL" id="DVNK01000025">
    <property type="protein sequence ID" value="HIU46317.1"/>
    <property type="molecule type" value="Genomic_DNA"/>
</dbReference>
<gene>
    <name evidence="2" type="ORF">IAC59_03545</name>
</gene>